<dbReference type="EMBL" id="JAOYFB010000037">
    <property type="protein sequence ID" value="KAK4024316.1"/>
    <property type="molecule type" value="Genomic_DNA"/>
</dbReference>
<proteinExistence type="predicted"/>
<comment type="caution">
    <text evidence="1">The sequence shown here is derived from an EMBL/GenBank/DDBJ whole genome shotgun (WGS) entry which is preliminary data.</text>
</comment>
<organism evidence="1 2">
    <name type="scientific">Daphnia magna</name>
    <dbReference type="NCBI Taxonomy" id="35525"/>
    <lineage>
        <taxon>Eukaryota</taxon>
        <taxon>Metazoa</taxon>
        <taxon>Ecdysozoa</taxon>
        <taxon>Arthropoda</taxon>
        <taxon>Crustacea</taxon>
        <taxon>Branchiopoda</taxon>
        <taxon>Diplostraca</taxon>
        <taxon>Cladocera</taxon>
        <taxon>Anomopoda</taxon>
        <taxon>Daphniidae</taxon>
        <taxon>Daphnia</taxon>
    </lineage>
</organism>
<sequence length="242" mass="27187">MTANLNNHTQTNNYSHLSSALSFLQINLRHSKVGSTLLLKTMDDHKIDVVMAQEPYAVKTNDNILFPGSERVHCSPKLNEDHRYGSAILVTNSILSKPLGCSTNNVVCVKVFIEQKAPLLLISAYCRPTISSVSSLLEQFLSINQHLLKKLSNMPGILERQKYSMEQCLNGPQGERPRKLHQPLLHLEILPFLPTGTSFIDVTLHGSEIKTKYWKYLDEPSLSDRPVNSKPTNKKRKSGTLV</sequence>
<dbReference type="InterPro" id="IPR036691">
    <property type="entry name" value="Endo/exonu/phosph_ase_sf"/>
</dbReference>
<accession>A0ABR0AGS9</accession>
<evidence type="ECO:0008006" key="3">
    <source>
        <dbReference type="Google" id="ProtNLM"/>
    </source>
</evidence>
<dbReference type="SUPFAM" id="SSF56219">
    <property type="entry name" value="DNase I-like"/>
    <property type="match status" value="1"/>
</dbReference>
<dbReference type="Gene3D" id="3.60.10.10">
    <property type="entry name" value="Endonuclease/exonuclease/phosphatase"/>
    <property type="match status" value="1"/>
</dbReference>
<dbReference type="PANTHER" id="PTHR33273">
    <property type="entry name" value="DOMAIN-CONTAINING PROTEIN, PUTATIVE-RELATED"/>
    <property type="match status" value="1"/>
</dbReference>
<protein>
    <recommendedName>
        <fullName evidence="3">Endonuclease/exonuclease/phosphatase domain-containing protein</fullName>
    </recommendedName>
</protein>
<name>A0ABR0AGS9_9CRUS</name>
<evidence type="ECO:0000313" key="1">
    <source>
        <dbReference type="EMBL" id="KAK4024316.1"/>
    </source>
</evidence>
<keyword evidence="2" id="KW-1185">Reference proteome</keyword>
<evidence type="ECO:0000313" key="2">
    <source>
        <dbReference type="Proteomes" id="UP001234178"/>
    </source>
</evidence>
<dbReference type="Proteomes" id="UP001234178">
    <property type="component" value="Unassembled WGS sequence"/>
</dbReference>
<dbReference type="PANTHER" id="PTHR33273:SF2">
    <property type="entry name" value="ENDONUCLEASE_EXONUCLEASE_PHOSPHATASE DOMAIN-CONTAINING PROTEIN"/>
    <property type="match status" value="1"/>
</dbReference>
<reference evidence="1 2" key="1">
    <citation type="journal article" date="2023" name="Nucleic Acids Res.">
        <title>The hologenome of Daphnia magna reveals possible DNA methylation and microbiome-mediated evolution of the host genome.</title>
        <authorList>
            <person name="Chaturvedi A."/>
            <person name="Li X."/>
            <person name="Dhandapani V."/>
            <person name="Marshall H."/>
            <person name="Kissane S."/>
            <person name="Cuenca-Cambronero M."/>
            <person name="Asole G."/>
            <person name="Calvet F."/>
            <person name="Ruiz-Romero M."/>
            <person name="Marangio P."/>
            <person name="Guigo R."/>
            <person name="Rago D."/>
            <person name="Mirbahai L."/>
            <person name="Eastwood N."/>
            <person name="Colbourne J.K."/>
            <person name="Zhou J."/>
            <person name="Mallon E."/>
            <person name="Orsini L."/>
        </authorList>
    </citation>
    <scope>NUCLEOTIDE SEQUENCE [LARGE SCALE GENOMIC DNA]</scope>
    <source>
        <strain evidence="1">LRV0_1</strain>
    </source>
</reference>
<gene>
    <name evidence="1" type="ORF">OUZ56_009700</name>
</gene>